<dbReference type="GO" id="GO:0022841">
    <property type="term" value="F:potassium ion leak channel activity"/>
    <property type="evidence" value="ECO:0007669"/>
    <property type="project" value="TreeGrafter"/>
</dbReference>
<dbReference type="Proteomes" id="UP000835052">
    <property type="component" value="Unassembled WGS sequence"/>
</dbReference>
<evidence type="ECO:0000313" key="12">
    <source>
        <dbReference type="EMBL" id="CAD6198138.1"/>
    </source>
</evidence>
<keyword evidence="2 8" id="KW-0813">Transport</keyword>
<comment type="subcellular location">
    <subcellularLocation>
        <location evidence="1">Membrane</location>
        <topology evidence="1">Multi-pass membrane protein</topology>
    </subcellularLocation>
</comment>
<gene>
    <name evidence="12" type="ORF">CAUJ_LOCUS14044</name>
</gene>
<evidence type="ECO:0000256" key="9">
    <source>
        <dbReference type="SAM" id="MobiDB-lite"/>
    </source>
</evidence>
<feature type="transmembrane region" description="Helical" evidence="10">
    <location>
        <begin position="293"/>
        <end position="313"/>
    </location>
</feature>
<dbReference type="PRINTS" id="PR01333">
    <property type="entry name" value="2POREKCHANEL"/>
</dbReference>
<evidence type="ECO:0000256" key="7">
    <source>
        <dbReference type="ARBA" id="ARBA00023303"/>
    </source>
</evidence>
<dbReference type="PANTHER" id="PTHR11003">
    <property type="entry name" value="POTASSIUM CHANNEL, SUBFAMILY K"/>
    <property type="match status" value="1"/>
</dbReference>
<feature type="region of interest" description="Disordered" evidence="9">
    <location>
        <begin position="70"/>
        <end position="90"/>
    </location>
</feature>
<dbReference type="GO" id="GO:0030322">
    <property type="term" value="P:stabilization of membrane potential"/>
    <property type="evidence" value="ECO:0007669"/>
    <property type="project" value="TreeGrafter"/>
</dbReference>
<dbReference type="GO" id="GO:0015271">
    <property type="term" value="F:outward rectifier potassium channel activity"/>
    <property type="evidence" value="ECO:0007669"/>
    <property type="project" value="TreeGrafter"/>
</dbReference>
<reference evidence="12" key="1">
    <citation type="submission" date="2020-10" db="EMBL/GenBank/DDBJ databases">
        <authorList>
            <person name="Kikuchi T."/>
        </authorList>
    </citation>
    <scope>NUCLEOTIDE SEQUENCE</scope>
    <source>
        <strain evidence="12">NKZ352</strain>
    </source>
</reference>
<dbReference type="InterPro" id="IPR013099">
    <property type="entry name" value="K_chnl_dom"/>
</dbReference>
<dbReference type="OrthoDB" id="297496at2759"/>
<comment type="caution">
    <text evidence="12">The sequence shown here is derived from an EMBL/GenBank/DDBJ whole genome shotgun (WGS) entry which is preliminary data.</text>
</comment>
<feature type="transmembrane region" description="Helical" evidence="10">
    <location>
        <begin position="163"/>
        <end position="184"/>
    </location>
</feature>
<keyword evidence="4 10" id="KW-1133">Transmembrane helix</keyword>
<evidence type="ECO:0000256" key="8">
    <source>
        <dbReference type="RuleBase" id="RU003857"/>
    </source>
</evidence>
<protein>
    <recommendedName>
        <fullName evidence="11">Potassium channel domain-containing protein</fullName>
    </recommendedName>
</protein>
<evidence type="ECO:0000256" key="5">
    <source>
        <dbReference type="ARBA" id="ARBA00023065"/>
    </source>
</evidence>
<evidence type="ECO:0000256" key="4">
    <source>
        <dbReference type="ARBA" id="ARBA00022989"/>
    </source>
</evidence>
<proteinExistence type="inferred from homology"/>
<dbReference type="GO" id="GO:0005886">
    <property type="term" value="C:plasma membrane"/>
    <property type="evidence" value="ECO:0007669"/>
    <property type="project" value="TreeGrafter"/>
</dbReference>
<feature type="transmembrane region" description="Helical" evidence="10">
    <location>
        <begin position="372"/>
        <end position="389"/>
    </location>
</feature>
<evidence type="ECO:0000256" key="6">
    <source>
        <dbReference type="ARBA" id="ARBA00023136"/>
    </source>
</evidence>
<evidence type="ECO:0000313" key="13">
    <source>
        <dbReference type="Proteomes" id="UP000835052"/>
    </source>
</evidence>
<feature type="transmembrane region" description="Helical" evidence="10">
    <location>
        <begin position="395"/>
        <end position="418"/>
    </location>
</feature>
<feature type="transmembrane region" description="Helical" evidence="10">
    <location>
        <begin position="196"/>
        <end position="217"/>
    </location>
</feature>
<evidence type="ECO:0000259" key="11">
    <source>
        <dbReference type="Pfam" id="PF07885"/>
    </source>
</evidence>
<evidence type="ECO:0000256" key="3">
    <source>
        <dbReference type="ARBA" id="ARBA00022692"/>
    </source>
</evidence>
<feature type="domain" description="Potassium channel" evidence="11">
    <location>
        <begin position="372"/>
        <end position="422"/>
    </location>
</feature>
<accession>A0A8S1HSA4</accession>
<dbReference type="Gene3D" id="1.10.287.70">
    <property type="match status" value="1"/>
</dbReference>
<feature type="compositionally biased region" description="Basic and acidic residues" evidence="9">
    <location>
        <begin position="246"/>
        <end position="263"/>
    </location>
</feature>
<keyword evidence="13" id="KW-1185">Reference proteome</keyword>
<dbReference type="EMBL" id="CAJGYM010000116">
    <property type="protein sequence ID" value="CAD6198138.1"/>
    <property type="molecule type" value="Genomic_DNA"/>
</dbReference>
<feature type="compositionally biased region" description="Acidic residues" evidence="9">
    <location>
        <begin position="274"/>
        <end position="286"/>
    </location>
</feature>
<feature type="domain" description="Potassium channel" evidence="11">
    <location>
        <begin position="165"/>
        <end position="220"/>
    </location>
</feature>
<comment type="similarity">
    <text evidence="8">Belongs to the two pore domain potassium channel (TC 1.A.1.8) family.</text>
</comment>
<sequence length="647" mass="73491">MDTYVSCRLEKNRHYEVEICRVMDVKQKCRDLAPYALHLAMVGAVAVYVVAGAFAIRQIEGTLRQDLQTQLQEPTSDVASRRKRYEEPQTLPRDATRRCVAEALQKIAATGNCTKIFQELHVLDACYYDRLSHGAASATPDAEVSVVNLKTSNSSKGEDQDVYVFWTVMDSVLFCFTVITTIGYGNVAPRTFYGRLFVILYGLVGVPFTMLAIANLGKFLATLLKSWARPFVRCFRKLKNKCCGSKEDTNNNEAKEKQHLMEKSRKKAKKIEEDNSMSEDDEEPEENEEYDTFILFLAFVIYIVVGSLVIAAYEPEMDFFEVGPIFEKFVIVQDVAKLRTSCLISRVPLEQLSNRENRSHSKKSAKDITHRAIYFNFVTLTTIGLGDLVPQSQTYLVITLIYCAVGLALTTIAIEIAADTLKKLHYFGRKLDNVANVQVWFGGKKISMKALVKNLGDQFNVPIEELENLDLGKFVDDAIAVEEGALATLRNERAWMNSNYWRAIESGSMHYVDDDDLVTLRSNLSESESRQFLLSVAPSRPSSVQLVTVCHAPCVPSPLLETPQTTSSSEVVNEYIVRAVVQMQPAFGESEMRKMSVSPDLEQLLQAHRKNQQEARKNEGRWSEEALRRYEEYRKTWKKFRHTQRKK</sequence>
<evidence type="ECO:0000256" key="2">
    <source>
        <dbReference type="ARBA" id="ARBA00022448"/>
    </source>
</evidence>
<keyword evidence="5 8" id="KW-0406">Ion transport</keyword>
<feature type="region of interest" description="Disordered" evidence="9">
    <location>
        <begin position="246"/>
        <end position="286"/>
    </location>
</feature>
<name>A0A8S1HSA4_9PELO</name>
<dbReference type="PANTHER" id="PTHR11003:SF97">
    <property type="entry name" value="POTASSIUM CHANNEL DOMAIN-CONTAINING PROTEIN"/>
    <property type="match status" value="1"/>
</dbReference>
<dbReference type="AlphaFoldDB" id="A0A8S1HSA4"/>
<keyword evidence="6 10" id="KW-0472">Membrane</keyword>
<evidence type="ECO:0000256" key="1">
    <source>
        <dbReference type="ARBA" id="ARBA00004141"/>
    </source>
</evidence>
<dbReference type="InterPro" id="IPR003280">
    <property type="entry name" value="2pore_dom_K_chnl"/>
</dbReference>
<keyword evidence="3 8" id="KW-0812">Transmembrane</keyword>
<keyword evidence="7 8" id="KW-0407">Ion channel</keyword>
<evidence type="ECO:0000256" key="10">
    <source>
        <dbReference type="SAM" id="Phobius"/>
    </source>
</evidence>
<organism evidence="12 13">
    <name type="scientific">Caenorhabditis auriculariae</name>
    <dbReference type="NCBI Taxonomy" id="2777116"/>
    <lineage>
        <taxon>Eukaryota</taxon>
        <taxon>Metazoa</taxon>
        <taxon>Ecdysozoa</taxon>
        <taxon>Nematoda</taxon>
        <taxon>Chromadorea</taxon>
        <taxon>Rhabditida</taxon>
        <taxon>Rhabditina</taxon>
        <taxon>Rhabditomorpha</taxon>
        <taxon>Rhabditoidea</taxon>
        <taxon>Rhabditidae</taxon>
        <taxon>Peloderinae</taxon>
        <taxon>Caenorhabditis</taxon>
    </lineage>
</organism>
<feature type="transmembrane region" description="Helical" evidence="10">
    <location>
        <begin position="35"/>
        <end position="56"/>
    </location>
</feature>
<dbReference type="SUPFAM" id="SSF81324">
    <property type="entry name" value="Voltage-gated potassium channels"/>
    <property type="match status" value="2"/>
</dbReference>
<dbReference type="Pfam" id="PF07885">
    <property type="entry name" value="Ion_trans_2"/>
    <property type="match status" value="2"/>
</dbReference>